<feature type="transmembrane region" description="Helical" evidence="1">
    <location>
        <begin position="124"/>
        <end position="143"/>
    </location>
</feature>
<feature type="transmembrane region" description="Helical" evidence="1">
    <location>
        <begin position="37"/>
        <end position="54"/>
    </location>
</feature>
<reference evidence="2" key="2">
    <citation type="submission" date="2020-09" db="EMBL/GenBank/DDBJ databases">
        <authorList>
            <person name="Sun Q."/>
            <person name="Zhou Y."/>
        </authorList>
    </citation>
    <scope>NUCLEOTIDE SEQUENCE</scope>
    <source>
        <strain evidence="2">CGMCC 1.15958</strain>
    </source>
</reference>
<proteinExistence type="predicted"/>
<accession>A0A917DKP7</accession>
<keyword evidence="3" id="KW-1185">Reference proteome</keyword>
<dbReference type="Proteomes" id="UP000609064">
    <property type="component" value="Unassembled WGS sequence"/>
</dbReference>
<dbReference type="RefSeq" id="WP_188764475.1">
    <property type="nucleotide sequence ID" value="NZ_BMKK01000001.1"/>
</dbReference>
<protein>
    <submittedName>
        <fullName evidence="2">Uncharacterized protein</fullName>
    </submittedName>
</protein>
<name>A0A917DKP7_9BACT</name>
<organism evidence="2 3">
    <name type="scientific">Emticicia aquatilis</name>
    <dbReference type="NCBI Taxonomy" id="1537369"/>
    <lineage>
        <taxon>Bacteria</taxon>
        <taxon>Pseudomonadati</taxon>
        <taxon>Bacteroidota</taxon>
        <taxon>Cytophagia</taxon>
        <taxon>Cytophagales</taxon>
        <taxon>Leadbetterellaceae</taxon>
        <taxon>Emticicia</taxon>
    </lineage>
</organism>
<evidence type="ECO:0000313" key="2">
    <source>
        <dbReference type="EMBL" id="GGD44618.1"/>
    </source>
</evidence>
<keyword evidence="1" id="KW-0472">Membrane</keyword>
<dbReference type="AlphaFoldDB" id="A0A917DKP7"/>
<feature type="transmembrane region" description="Helical" evidence="1">
    <location>
        <begin position="155"/>
        <end position="175"/>
    </location>
</feature>
<reference evidence="2" key="1">
    <citation type="journal article" date="2014" name="Int. J. Syst. Evol. Microbiol.">
        <title>Complete genome sequence of Corynebacterium casei LMG S-19264T (=DSM 44701T), isolated from a smear-ripened cheese.</title>
        <authorList>
            <consortium name="US DOE Joint Genome Institute (JGI-PGF)"/>
            <person name="Walter F."/>
            <person name="Albersmeier A."/>
            <person name="Kalinowski J."/>
            <person name="Ruckert C."/>
        </authorList>
    </citation>
    <scope>NUCLEOTIDE SEQUENCE</scope>
    <source>
        <strain evidence="2">CGMCC 1.15958</strain>
    </source>
</reference>
<feature type="transmembrane region" description="Helical" evidence="1">
    <location>
        <begin position="187"/>
        <end position="211"/>
    </location>
</feature>
<keyword evidence="1" id="KW-0812">Transmembrane</keyword>
<comment type="caution">
    <text evidence="2">The sequence shown here is derived from an EMBL/GenBank/DDBJ whole genome shotgun (WGS) entry which is preliminary data.</text>
</comment>
<dbReference type="EMBL" id="BMKK01000001">
    <property type="protein sequence ID" value="GGD44618.1"/>
    <property type="molecule type" value="Genomic_DNA"/>
</dbReference>
<sequence>MESIEILRHCVRISEVLAFVIGVYYFDKKDAIHWRLFPFYIGVVAAIELFGWYLAAQKLYSENNLLYRFVGFPVQFIFLFWLLSQIIKVKYRAFYISTLVYVLCWVLEYYFIPKEGHITMSMSFSVANLILLILVFSYFYQLINEKQLLTFYNQRSFWVSLGILLYYLGGFPYYGLFNALLKNYDFFLIYTHIILILGTLMYVCFSISFIWGKEK</sequence>
<gene>
    <name evidence="2" type="ORF">GCM10011514_05790</name>
</gene>
<keyword evidence="1" id="KW-1133">Transmembrane helix</keyword>
<evidence type="ECO:0000256" key="1">
    <source>
        <dbReference type="SAM" id="Phobius"/>
    </source>
</evidence>
<evidence type="ECO:0000313" key="3">
    <source>
        <dbReference type="Proteomes" id="UP000609064"/>
    </source>
</evidence>
<feature type="transmembrane region" description="Helical" evidence="1">
    <location>
        <begin position="93"/>
        <end position="112"/>
    </location>
</feature>
<feature type="transmembrane region" description="Helical" evidence="1">
    <location>
        <begin position="66"/>
        <end position="84"/>
    </location>
</feature>